<keyword evidence="2" id="KW-0472">Membrane</keyword>
<name>A0A6V2VNK9_EMIHU</name>
<evidence type="ECO:0000256" key="2">
    <source>
        <dbReference type="SAM" id="Phobius"/>
    </source>
</evidence>
<proteinExistence type="predicted"/>
<gene>
    <name evidence="3" type="ORF">EHUX00137_LOCUS37814</name>
</gene>
<accession>A0A6V2VNK9</accession>
<organism evidence="3">
    <name type="scientific">Emiliania huxleyi</name>
    <name type="common">Coccolithophore</name>
    <name type="synonym">Pontosphaera huxleyi</name>
    <dbReference type="NCBI Taxonomy" id="2903"/>
    <lineage>
        <taxon>Eukaryota</taxon>
        <taxon>Haptista</taxon>
        <taxon>Haptophyta</taxon>
        <taxon>Prymnesiophyceae</taxon>
        <taxon>Isochrysidales</taxon>
        <taxon>Noelaerhabdaceae</taxon>
        <taxon>Emiliania</taxon>
    </lineage>
</organism>
<evidence type="ECO:0000313" key="3">
    <source>
        <dbReference type="EMBL" id="CAE0583176.1"/>
    </source>
</evidence>
<keyword evidence="2" id="KW-0812">Transmembrane</keyword>
<dbReference type="AlphaFoldDB" id="A0A6V2VNK9"/>
<dbReference type="EMBL" id="HBIR01048394">
    <property type="protein sequence ID" value="CAE0583176.1"/>
    <property type="molecule type" value="Transcribed_RNA"/>
</dbReference>
<evidence type="ECO:0000256" key="1">
    <source>
        <dbReference type="SAM" id="MobiDB-lite"/>
    </source>
</evidence>
<sequence>MYVVLGAAGLFKAQQMIVGSQEKKKAAQKLKELNLRTQDIIAIVISGLVLLVMFAAFILLGFLLFTSSLDSPASIGPALGMLGGGVQQAQKTSSKAQSQVGGAVEKIDTATVDQSELPSADVEAPEPDPVTLDAAPEEAAE</sequence>
<feature type="transmembrane region" description="Helical" evidence="2">
    <location>
        <begin position="40"/>
        <end position="65"/>
    </location>
</feature>
<reference evidence="3" key="1">
    <citation type="submission" date="2021-01" db="EMBL/GenBank/DDBJ databases">
        <authorList>
            <person name="Corre E."/>
            <person name="Pelletier E."/>
            <person name="Niang G."/>
            <person name="Scheremetjew M."/>
            <person name="Finn R."/>
            <person name="Kale V."/>
            <person name="Holt S."/>
            <person name="Cochrane G."/>
            <person name="Meng A."/>
            <person name="Brown T."/>
            <person name="Cohen L."/>
        </authorList>
    </citation>
    <scope>NUCLEOTIDE SEQUENCE</scope>
    <source>
        <strain evidence="3">379</strain>
    </source>
</reference>
<keyword evidence="2" id="KW-1133">Transmembrane helix</keyword>
<protein>
    <submittedName>
        <fullName evidence="3">Uncharacterized protein</fullName>
    </submittedName>
</protein>
<feature type="region of interest" description="Disordered" evidence="1">
    <location>
        <begin position="112"/>
        <end position="141"/>
    </location>
</feature>